<proteinExistence type="inferred from homology"/>
<keyword evidence="3" id="KW-0472">Membrane</keyword>
<dbReference type="Pfam" id="PF07690">
    <property type="entry name" value="MFS_1"/>
    <property type="match status" value="1"/>
</dbReference>
<dbReference type="GO" id="GO:0022857">
    <property type="term" value="F:transmembrane transporter activity"/>
    <property type="evidence" value="ECO:0007669"/>
    <property type="project" value="InterPro"/>
</dbReference>
<dbReference type="EMBL" id="WIGN01000051">
    <property type="protein sequence ID" value="KAF6813622.1"/>
    <property type="molecule type" value="Genomic_DNA"/>
</dbReference>
<protein>
    <recommendedName>
        <fullName evidence="6">Major facilitator superfamily transporter</fullName>
    </recommendedName>
</protein>
<keyword evidence="5" id="KW-1185">Reference proteome</keyword>
<dbReference type="AlphaFoldDB" id="A0A8H6JIK9"/>
<feature type="transmembrane region" description="Helical" evidence="3">
    <location>
        <begin position="340"/>
        <end position="360"/>
    </location>
</feature>
<feature type="transmembrane region" description="Helical" evidence="3">
    <location>
        <begin position="309"/>
        <end position="328"/>
    </location>
</feature>
<keyword evidence="3" id="KW-0812">Transmembrane</keyword>
<comment type="similarity">
    <text evidence="2">Belongs to the major facilitator superfamily. Monocarboxylate porter (TC 2.A.1.13) family.</text>
</comment>
<feature type="transmembrane region" description="Helical" evidence="3">
    <location>
        <begin position="31"/>
        <end position="53"/>
    </location>
</feature>
<dbReference type="InterPro" id="IPR036259">
    <property type="entry name" value="MFS_trans_sf"/>
</dbReference>
<feature type="transmembrane region" description="Helical" evidence="3">
    <location>
        <begin position="117"/>
        <end position="139"/>
    </location>
</feature>
<comment type="caution">
    <text evidence="4">The sequence shown here is derived from an EMBL/GenBank/DDBJ whole genome shotgun (WGS) entry which is preliminary data.</text>
</comment>
<dbReference type="InterPro" id="IPR050327">
    <property type="entry name" value="Proton-linked_MCT"/>
</dbReference>
<feature type="transmembrane region" description="Helical" evidence="3">
    <location>
        <begin position="151"/>
        <end position="170"/>
    </location>
</feature>
<reference evidence="4 5" key="1">
    <citation type="journal article" date="2020" name="Phytopathology">
        <title>Genome Sequence Resources of Colletotrichum truncatum, C. plurivorum, C. musicola, and C. sojae: Four Species Pathogenic to Soybean (Glycine max).</title>
        <authorList>
            <person name="Rogerio F."/>
            <person name="Boufleur T.R."/>
            <person name="Ciampi-Guillardi M."/>
            <person name="Sukno S.A."/>
            <person name="Thon M.R."/>
            <person name="Massola Junior N.S."/>
            <person name="Baroncelli R."/>
        </authorList>
    </citation>
    <scope>NUCLEOTIDE SEQUENCE [LARGE SCALE GENOMIC DNA]</scope>
    <source>
        <strain evidence="4 5">LFN0009</strain>
    </source>
</reference>
<feature type="transmembrane region" description="Helical" evidence="3">
    <location>
        <begin position="60"/>
        <end position="78"/>
    </location>
</feature>
<accession>A0A8H6JIK9</accession>
<evidence type="ECO:0000313" key="4">
    <source>
        <dbReference type="EMBL" id="KAF6813622.1"/>
    </source>
</evidence>
<feature type="transmembrane region" description="Helical" evidence="3">
    <location>
        <begin position="84"/>
        <end position="105"/>
    </location>
</feature>
<gene>
    <name evidence="4" type="ORF">CSOJ01_04506</name>
</gene>
<keyword evidence="3" id="KW-1133">Transmembrane helix</keyword>
<feature type="transmembrane region" description="Helical" evidence="3">
    <location>
        <begin position="224"/>
        <end position="241"/>
    </location>
</feature>
<feature type="transmembrane region" description="Helical" evidence="3">
    <location>
        <begin position="191"/>
        <end position="212"/>
    </location>
</feature>
<dbReference type="SUPFAM" id="SSF103473">
    <property type="entry name" value="MFS general substrate transporter"/>
    <property type="match status" value="1"/>
</dbReference>
<organism evidence="4 5">
    <name type="scientific">Colletotrichum sojae</name>
    <dbReference type="NCBI Taxonomy" id="2175907"/>
    <lineage>
        <taxon>Eukaryota</taxon>
        <taxon>Fungi</taxon>
        <taxon>Dikarya</taxon>
        <taxon>Ascomycota</taxon>
        <taxon>Pezizomycotina</taxon>
        <taxon>Sordariomycetes</taxon>
        <taxon>Hypocreomycetidae</taxon>
        <taxon>Glomerellales</taxon>
        <taxon>Glomerellaceae</taxon>
        <taxon>Colletotrichum</taxon>
        <taxon>Colletotrichum orchidearum species complex</taxon>
    </lineage>
</organism>
<comment type="subcellular location">
    <subcellularLocation>
        <location evidence="1">Membrane</location>
        <topology evidence="1">Multi-pass membrane protein</topology>
    </subcellularLocation>
</comment>
<evidence type="ECO:0000313" key="5">
    <source>
        <dbReference type="Proteomes" id="UP000652219"/>
    </source>
</evidence>
<dbReference type="GO" id="GO:0016020">
    <property type="term" value="C:membrane"/>
    <property type="evidence" value="ECO:0007669"/>
    <property type="project" value="UniProtKB-SubCell"/>
</dbReference>
<feature type="transmembrane region" description="Helical" evidence="3">
    <location>
        <begin position="273"/>
        <end position="297"/>
    </location>
</feature>
<evidence type="ECO:0008006" key="6">
    <source>
        <dbReference type="Google" id="ProtNLM"/>
    </source>
</evidence>
<evidence type="ECO:0000256" key="1">
    <source>
        <dbReference type="ARBA" id="ARBA00004141"/>
    </source>
</evidence>
<feature type="transmembrane region" description="Helical" evidence="3">
    <location>
        <begin position="248"/>
        <end position="267"/>
    </location>
</feature>
<name>A0A8H6JIK9_9PEZI</name>
<dbReference type="PANTHER" id="PTHR11360:SF230">
    <property type="entry name" value="MONOCARBOXYLATE TRANSPORTER, PUTATIVE (AFU_ORTHOLOGUE AFUA_2G12790)-RELATED"/>
    <property type="match status" value="1"/>
</dbReference>
<evidence type="ECO:0000256" key="2">
    <source>
        <dbReference type="ARBA" id="ARBA00006727"/>
    </source>
</evidence>
<dbReference type="InterPro" id="IPR011701">
    <property type="entry name" value="MFS"/>
</dbReference>
<dbReference type="Gene3D" id="1.20.1250.20">
    <property type="entry name" value="MFS general substrate transporter like domains"/>
    <property type="match status" value="1"/>
</dbReference>
<dbReference type="PANTHER" id="PTHR11360">
    <property type="entry name" value="MONOCARBOXYLATE TRANSPORTER"/>
    <property type="match status" value="1"/>
</dbReference>
<dbReference type="Proteomes" id="UP000652219">
    <property type="component" value="Unassembled WGS sequence"/>
</dbReference>
<sequence length="385" mass="41836">MIPTFGLMTAVGIFHVYWKENQLKDWSNTNILWIISVFGFLAVLLCGPFGVLFDKYGPRWLMTPAATVYCVSFLGIAFSSQYWQFLLCFSTAGVSAAALTTSALAVINHWFDERKGLAMGICTMGGGLGGVIFSVVLRFTTQSLDWTTASFVHLAIICGFLFLGCVLIRPRILKARNDKLSDFTCFRRWEFVLFTLSVCGFELVLFVAWGLLPTYATTVELGDIFYLTLVFSVIIPGYFADGLGPFNVTIIMAIFTEATMLILWLPFGDTSAPVLYAVAFLLGIGTGSFVSTAATCLGRLCDAQDSGTYIGCCYAVVSLATLIGNPASQAVLGDGRNGRTRLTVVFLGAILFMAPASCCFGQRLGSIGEAPERHGWWTTASRLGV</sequence>
<evidence type="ECO:0000256" key="3">
    <source>
        <dbReference type="SAM" id="Phobius"/>
    </source>
</evidence>